<comment type="caution">
    <text evidence="1">The sequence shown here is derived from an EMBL/GenBank/DDBJ whole genome shotgun (WGS) entry which is preliminary data.</text>
</comment>
<sequence length="188" mass="21635">MICISKRISMGLSVIVTFEKEKELKTTGIFNNCTYLRSRRLDERRPAAYIDYNATLEILTEKIKGHQIPSNIASRIKKEIYNVPQFESAATAILCSDLPMILIIYFRQFDIADEPKNDREVLGFTYRRWAQTNEPDCLRSARMASYMQAACSLAVKQNGNLILDLNISTVIPHQSPKCKFRLPQKRKV</sequence>
<dbReference type="Proteomes" id="UP001607303">
    <property type="component" value="Unassembled WGS sequence"/>
</dbReference>
<evidence type="ECO:0000313" key="2">
    <source>
        <dbReference type="Proteomes" id="UP001607303"/>
    </source>
</evidence>
<dbReference type="EMBL" id="JAYRBN010000037">
    <property type="protein sequence ID" value="KAL2746545.1"/>
    <property type="molecule type" value="Genomic_DNA"/>
</dbReference>
<gene>
    <name evidence="1" type="ORF">V1477_004915</name>
</gene>
<protein>
    <submittedName>
        <fullName evidence="1">Uncharacterized protein</fullName>
    </submittedName>
</protein>
<accession>A0ABD2CPB1</accession>
<name>A0ABD2CPB1_VESMC</name>
<evidence type="ECO:0000313" key="1">
    <source>
        <dbReference type="EMBL" id="KAL2746545.1"/>
    </source>
</evidence>
<dbReference type="AlphaFoldDB" id="A0ABD2CPB1"/>
<organism evidence="1 2">
    <name type="scientific">Vespula maculifrons</name>
    <name type="common">Eastern yellow jacket</name>
    <name type="synonym">Wasp</name>
    <dbReference type="NCBI Taxonomy" id="7453"/>
    <lineage>
        <taxon>Eukaryota</taxon>
        <taxon>Metazoa</taxon>
        <taxon>Ecdysozoa</taxon>
        <taxon>Arthropoda</taxon>
        <taxon>Hexapoda</taxon>
        <taxon>Insecta</taxon>
        <taxon>Pterygota</taxon>
        <taxon>Neoptera</taxon>
        <taxon>Endopterygota</taxon>
        <taxon>Hymenoptera</taxon>
        <taxon>Apocrita</taxon>
        <taxon>Aculeata</taxon>
        <taxon>Vespoidea</taxon>
        <taxon>Vespidae</taxon>
        <taxon>Vespinae</taxon>
        <taxon>Vespula</taxon>
    </lineage>
</organism>
<reference evidence="1 2" key="1">
    <citation type="journal article" date="2024" name="Ann. Entomol. Soc. Am.">
        <title>Genomic analyses of the southern and eastern yellowjacket wasps (Hymenoptera: Vespidae) reveal evolutionary signatures of social life.</title>
        <authorList>
            <person name="Catto M.A."/>
            <person name="Caine P.B."/>
            <person name="Orr S.E."/>
            <person name="Hunt B.G."/>
            <person name="Goodisman M.A.D."/>
        </authorList>
    </citation>
    <scope>NUCLEOTIDE SEQUENCE [LARGE SCALE GENOMIC DNA]</scope>
    <source>
        <strain evidence="1">232</strain>
        <tissue evidence="1">Head and thorax</tissue>
    </source>
</reference>
<proteinExistence type="predicted"/>
<keyword evidence="2" id="KW-1185">Reference proteome</keyword>